<feature type="region of interest" description="Disordered" evidence="1">
    <location>
        <begin position="215"/>
        <end position="235"/>
    </location>
</feature>
<feature type="domain" description="M23ase beta-sheet core" evidence="3">
    <location>
        <begin position="258"/>
        <end position="363"/>
    </location>
</feature>
<feature type="chain" id="PRO_5011433402" evidence="2">
    <location>
        <begin position="18"/>
        <end position="372"/>
    </location>
</feature>
<dbReference type="SUPFAM" id="SSF51261">
    <property type="entry name" value="Duplicated hybrid motif"/>
    <property type="match status" value="1"/>
</dbReference>
<accession>A0A1H3FK23</accession>
<keyword evidence="2" id="KW-0732">Signal</keyword>
<evidence type="ECO:0000256" key="1">
    <source>
        <dbReference type="SAM" id="MobiDB-lite"/>
    </source>
</evidence>
<keyword evidence="5" id="KW-1185">Reference proteome</keyword>
<dbReference type="Pfam" id="PF01551">
    <property type="entry name" value="Peptidase_M23"/>
    <property type="match status" value="1"/>
</dbReference>
<evidence type="ECO:0000313" key="5">
    <source>
        <dbReference type="Proteomes" id="UP000199286"/>
    </source>
</evidence>
<reference evidence="4 5" key="1">
    <citation type="submission" date="2016-10" db="EMBL/GenBank/DDBJ databases">
        <authorList>
            <person name="de Groot N.N."/>
        </authorList>
    </citation>
    <scope>NUCLEOTIDE SEQUENCE [LARGE SCALE GENOMIC DNA]</scope>
    <source>
        <strain evidence="4 5">DSM 26880</strain>
    </source>
</reference>
<dbReference type="AlphaFoldDB" id="A0A1H3FK23"/>
<dbReference type="RefSeq" id="WP_089878589.1">
    <property type="nucleotide sequence ID" value="NZ_FNPF01000001.1"/>
</dbReference>
<dbReference type="STRING" id="321339.SAMN05444340_101491"/>
<name>A0A1H3FK23_9RHOB</name>
<evidence type="ECO:0000313" key="4">
    <source>
        <dbReference type="EMBL" id="SDX91280.1"/>
    </source>
</evidence>
<dbReference type="InterPro" id="IPR011055">
    <property type="entry name" value="Dup_hybrid_motif"/>
</dbReference>
<gene>
    <name evidence="4" type="ORF">SAMN05444340_101491</name>
</gene>
<protein>
    <submittedName>
        <fullName evidence="4">Septal ring factor EnvC, activator of murein hydrolases AmiA and AmiB</fullName>
    </submittedName>
</protein>
<evidence type="ECO:0000256" key="2">
    <source>
        <dbReference type="SAM" id="SignalP"/>
    </source>
</evidence>
<dbReference type="GO" id="GO:0016787">
    <property type="term" value="F:hydrolase activity"/>
    <property type="evidence" value="ECO:0007669"/>
    <property type="project" value="UniProtKB-KW"/>
</dbReference>
<feature type="signal peptide" evidence="2">
    <location>
        <begin position="1"/>
        <end position="17"/>
    </location>
</feature>
<dbReference type="Gene3D" id="2.70.70.10">
    <property type="entry name" value="Glucose Permease (Domain IIA)"/>
    <property type="match status" value="1"/>
</dbReference>
<dbReference type="EMBL" id="FNPF01000001">
    <property type="protein sequence ID" value="SDX91280.1"/>
    <property type="molecule type" value="Genomic_DNA"/>
</dbReference>
<keyword evidence="4" id="KW-0378">Hydrolase</keyword>
<proteinExistence type="predicted"/>
<dbReference type="InterPro" id="IPR016047">
    <property type="entry name" value="M23ase_b-sheet_dom"/>
</dbReference>
<sequence>MTRVALILALLAAPVHAQDAGEQARAAARAIEEAAASLESADRSRDRVAALTRTVRAYEDGLAAMRVGLRAATIRETALSRELQARESEIAQLLGVLGAVGDKAGPRSLAHPQGPRGTVRAGLLLASVTPALEARAADLRADLAEVTELRTLQQQAADHLASGLSGVQQARTALSQAIADRTGLPRRFTDDPVRTAILISATETLDDFADGLSQLTQGQPTAPEEPADLENLRPLPMPVRGTVLRQPGEADAAGVRRPGLVIATQPAALVTAPAAATVRYAGPLLDYGLVVILEPRADLLFVLAGLDAAYVEAGQVLPAGGPVGLMGGSVAADGVSPSGEGGGAPGSETLYMEVREGDEPVDPRRWFATDKG</sequence>
<dbReference type="OrthoDB" id="9809144at2"/>
<organism evidence="4 5">
    <name type="scientific">Citreimonas salinaria</name>
    <dbReference type="NCBI Taxonomy" id="321339"/>
    <lineage>
        <taxon>Bacteria</taxon>
        <taxon>Pseudomonadati</taxon>
        <taxon>Pseudomonadota</taxon>
        <taxon>Alphaproteobacteria</taxon>
        <taxon>Rhodobacterales</taxon>
        <taxon>Roseobacteraceae</taxon>
        <taxon>Citreimonas</taxon>
    </lineage>
</organism>
<dbReference type="Proteomes" id="UP000199286">
    <property type="component" value="Unassembled WGS sequence"/>
</dbReference>
<evidence type="ECO:0000259" key="3">
    <source>
        <dbReference type="Pfam" id="PF01551"/>
    </source>
</evidence>